<evidence type="ECO:0000313" key="1">
    <source>
        <dbReference type="EMBL" id="GLI56674.1"/>
    </source>
</evidence>
<name>A0A9W6LN97_9FUSO</name>
<organism evidence="1 2">
    <name type="scientific">Propionigenium maris DSM 9537</name>
    <dbReference type="NCBI Taxonomy" id="1123000"/>
    <lineage>
        <taxon>Bacteria</taxon>
        <taxon>Fusobacteriati</taxon>
        <taxon>Fusobacteriota</taxon>
        <taxon>Fusobacteriia</taxon>
        <taxon>Fusobacteriales</taxon>
        <taxon>Fusobacteriaceae</taxon>
        <taxon>Propionigenium</taxon>
    </lineage>
</organism>
<keyword evidence="2" id="KW-1185">Reference proteome</keyword>
<evidence type="ECO:0000313" key="2">
    <source>
        <dbReference type="Proteomes" id="UP001144471"/>
    </source>
</evidence>
<proteinExistence type="predicted"/>
<reference evidence="1" key="1">
    <citation type="submission" date="2022-12" db="EMBL/GenBank/DDBJ databases">
        <title>Reference genome sequencing for broad-spectrum identification of bacterial and archaeal isolates by mass spectrometry.</title>
        <authorList>
            <person name="Sekiguchi Y."/>
            <person name="Tourlousse D.M."/>
        </authorList>
    </citation>
    <scope>NUCLEOTIDE SEQUENCE</scope>
    <source>
        <strain evidence="1">10succ1</strain>
    </source>
</reference>
<accession>A0A9W6LN97</accession>
<comment type="caution">
    <text evidence="1">The sequence shown here is derived from an EMBL/GenBank/DDBJ whole genome shotgun (WGS) entry which is preliminary data.</text>
</comment>
<gene>
    <name evidence="1" type="ORF">PM10SUCC1_21880</name>
</gene>
<dbReference type="AlphaFoldDB" id="A0A9W6LN97"/>
<sequence length="80" mass="9896">MKTLIFILMSVLTFTALGRDYEYNERRDILIPMEEQWNKLKELTPEEWAIEKELMRLNIEKYEKFHWELERSDKGENSER</sequence>
<dbReference type="EMBL" id="BSDY01000009">
    <property type="protein sequence ID" value="GLI56674.1"/>
    <property type="molecule type" value="Genomic_DNA"/>
</dbReference>
<protein>
    <submittedName>
        <fullName evidence="1">Uncharacterized protein</fullName>
    </submittedName>
</protein>
<dbReference type="Proteomes" id="UP001144471">
    <property type="component" value="Unassembled WGS sequence"/>
</dbReference>
<dbReference type="RefSeq" id="WP_281835968.1">
    <property type="nucleotide sequence ID" value="NZ_BSDY01000009.1"/>
</dbReference>